<dbReference type="SUPFAM" id="SSF52777">
    <property type="entry name" value="CoA-dependent acyltransferases"/>
    <property type="match status" value="2"/>
</dbReference>
<dbReference type="InterPro" id="IPR006162">
    <property type="entry name" value="Ppantetheine_attach_site"/>
</dbReference>
<dbReference type="PROSITE" id="PS00012">
    <property type="entry name" value="PHOSPHOPANTETHEINE"/>
    <property type="match status" value="1"/>
</dbReference>
<dbReference type="GO" id="GO:0044550">
    <property type="term" value="P:secondary metabolite biosynthetic process"/>
    <property type="evidence" value="ECO:0007669"/>
    <property type="project" value="TreeGrafter"/>
</dbReference>
<comment type="caution">
    <text evidence="6">The sequence shown here is derived from an EMBL/GenBank/DDBJ whole genome shotgun (WGS) entry which is preliminary data.</text>
</comment>
<dbReference type="GO" id="GO:0031177">
    <property type="term" value="F:phosphopantetheine binding"/>
    <property type="evidence" value="ECO:0007669"/>
    <property type="project" value="TreeGrafter"/>
</dbReference>
<evidence type="ECO:0000259" key="5">
    <source>
        <dbReference type="PROSITE" id="PS50075"/>
    </source>
</evidence>
<dbReference type="OrthoDB" id="3671989at2"/>
<dbReference type="AlphaFoldDB" id="A0A4R5BA46"/>
<dbReference type="EMBL" id="SMKU01000150">
    <property type="protein sequence ID" value="TDD80584.1"/>
    <property type="molecule type" value="Genomic_DNA"/>
</dbReference>
<evidence type="ECO:0000256" key="2">
    <source>
        <dbReference type="ARBA" id="ARBA00022450"/>
    </source>
</evidence>
<dbReference type="InterPro" id="IPR023213">
    <property type="entry name" value="CAT-like_dom_sf"/>
</dbReference>
<dbReference type="Pfam" id="PF00668">
    <property type="entry name" value="Condensation"/>
    <property type="match status" value="1"/>
</dbReference>
<reference evidence="6 7" key="1">
    <citation type="submission" date="2019-03" db="EMBL/GenBank/DDBJ databases">
        <title>Draft genome sequences of novel Actinobacteria.</title>
        <authorList>
            <person name="Sahin N."/>
            <person name="Ay H."/>
            <person name="Saygin H."/>
        </authorList>
    </citation>
    <scope>NUCLEOTIDE SEQUENCE [LARGE SCALE GENOMIC DNA]</scope>
    <source>
        <strain evidence="6 7">H3C3</strain>
    </source>
</reference>
<evidence type="ECO:0000256" key="3">
    <source>
        <dbReference type="ARBA" id="ARBA00022553"/>
    </source>
</evidence>
<gene>
    <name evidence="6" type="ORF">E1298_25575</name>
</gene>
<dbReference type="Gene3D" id="3.30.559.10">
    <property type="entry name" value="Chloramphenicol acetyltransferase-like domain"/>
    <property type="match status" value="1"/>
</dbReference>
<dbReference type="Proteomes" id="UP000294513">
    <property type="component" value="Unassembled WGS sequence"/>
</dbReference>
<dbReference type="InterPro" id="IPR036736">
    <property type="entry name" value="ACP-like_sf"/>
</dbReference>
<keyword evidence="2" id="KW-0596">Phosphopantetheine</keyword>
<dbReference type="GO" id="GO:0003824">
    <property type="term" value="F:catalytic activity"/>
    <property type="evidence" value="ECO:0007669"/>
    <property type="project" value="InterPro"/>
</dbReference>
<dbReference type="RefSeq" id="WP_131897533.1">
    <property type="nucleotide sequence ID" value="NZ_SMKU01000150.1"/>
</dbReference>
<proteinExistence type="predicted"/>
<feature type="compositionally biased region" description="Pro residues" evidence="4">
    <location>
        <begin position="294"/>
        <end position="311"/>
    </location>
</feature>
<protein>
    <recommendedName>
        <fullName evidence="5">Carrier domain-containing protein</fullName>
    </recommendedName>
</protein>
<dbReference type="Pfam" id="PF00550">
    <property type="entry name" value="PP-binding"/>
    <property type="match status" value="1"/>
</dbReference>
<dbReference type="GO" id="GO:0008610">
    <property type="term" value="P:lipid biosynthetic process"/>
    <property type="evidence" value="ECO:0007669"/>
    <property type="project" value="UniProtKB-ARBA"/>
</dbReference>
<organism evidence="6 7">
    <name type="scientific">Actinomadura rubrisoli</name>
    <dbReference type="NCBI Taxonomy" id="2530368"/>
    <lineage>
        <taxon>Bacteria</taxon>
        <taxon>Bacillati</taxon>
        <taxon>Actinomycetota</taxon>
        <taxon>Actinomycetes</taxon>
        <taxon>Streptosporangiales</taxon>
        <taxon>Thermomonosporaceae</taxon>
        <taxon>Actinomadura</taxon>
    </lineage>
</organism>
<feature type="domain" description="Carrier" evidence="5">
    <location>
        <begin position="10"/>
        <end position="85"/>
    </location>
</feature>
<evidence type="ECO:0000313" key="6">
    <source>
        <dbReference type="EMBL" id="TDD80584.1"/>
    </source>
</evidence>
<dbReference type="Gene3D" id="1.10.1200.10">
    <property type="entry name" value="ACP-like"/>
    <property type="match status" value="1"/>
</dbReference>
<dbReference type="GO" id="GO:0043041">
    <property type="term" value="P:amino acid activation for nonribosomal peptide biosynthetic process"/>
    <property type="evidence" value="ECO:0007669"/>
    <property type="project" value="TreeGrafter"/>
</dbReference>
<dbReference type="GO" id="GO:0005737">
    <property type="term" value="C:cytoplasm"/>
    <property type="evidence" value="ECO:0007669"/>
    <property type="project" value="TreeGrafter"/>
</dbReference>
<dbReference type="PROSITE" id="PS50075">
    <property type="entry name" value="CARRIER"/>
    <property type="match status" value="1"/>
</dbReference>
<comment type="cofactor">
    <cofactor evidence="1">
        <name>pantetheine 4'-phosphate</name>
        <dbReference type="ChEBI" id="CHEBI:47942"/>
    </cofactor>
</comment>
<evidence type="ECO:0000256" key="4">
    <source>
        <dbReference type="SAM" id="MobiDB-lite"/>
    </source>
</evidence>
<name>A0A4R5BA46_9ACTN</name>
<dbReference type="PANTHER" id="PTHR45527">
    <property type="entry name" value="NONRIBOSOMAL PEPTIDE SYNTHETASE"/>
    <property type="match status" value="1"/>
</dbReference>
<sequence>MTLSSGGLQPTEHSLHQRVQALWRRTLHVPEARPDDDFFGAGGHSLAAVHLAAGIAEAASVEVTFQDIVENPRLGQLLGLLERRGAGRPRPAPPTPVTDNGGLSLVQEARFARATRWHDGEPPPHENYVTLVRLQGALDHAVLARALEIVVARHPILLSRFARRDGRTVRWTATDDGSPLEIADGTVRAQLRRRLDVTGGPVSRTVLLPRGRDRHLLVWLTHAIVHDGWWSRRILLRELASVHRDLALGRTPVPRPADTAFTDFAGRQRARLTGERLDALLDFWDARLDGLGPVPPFGPKAPSRPVPPSGPEAPSRTEAPSRPVPPSRTETGSPAAPRGRRLTARLDAETTRSLRSACVREGTTLFAVGLCALRVLLHAYSGARKVGVLAPVANRVVPGSQDSVGPYAHLAVFAGTVRPEETLRESLAGTLRDVAETLDHAEIPHDELLARSMPGAGAGPWPERTLVFTARTSALRPLDLGPVTGTLLEPPPPAMENLSLVLSDEGTTVRLSAEYDAAWLPAPAVRGLLTDLAGVLTAVAVEPESGVGRQAEAVAQGSGWLRWR</sequence>
<feature type="region of interest" description="Disordered" evidence="4">
    <location>
        <begin position="294"/>
        <end position="343"/>
    </location>
</feature>
<accession>A0A4R5BA46</accession>
<keyword evidence="7" id="KW-1185">Reference proteome</keyword>
<evidence type="ECO:0000256" key="1">
    <source>
        <dbReference type="ARBA" id="ARBA00001957"/>
    </source>
</evidence>
<dbReference type="InterPro" id="IPR009081">
    <property type="entry name" value="PP-bd_ACP"/>
</dbReference>
<dbReference type="SUPFAM" id="SSF47336">
    <property type="entry name" value="ACP-like"/>
    <property type="match status" value="1"/>
</dbReference>
<evidence type="ECO:0000313" key="7">
    <source>
        <dbReference type="Proteomes" id="UP000294513"/>
    </source>
</evidence>
<dbReference type="PANTHER" id="PTHR45527:SF1">
    <property type="entry name" value="FATTY ACID SYNTHASE"/>
    <property type="match status" value="1"/>
</dbReference>
<dbReference type="InterPro" id="IPR001242">
    <property type="entry name" value="Condensation_dom"/>
</dbReference>
<dbReference type="Gene3D" id="3.30.559.30">
    <property type="entry name" value="Nonribosomal peptide synthetase, condensation domain"/>
    <property type="match status" value="1"/>
</dbReference>
<keyword evidence="3" id="KW-0597">Phosphoprotein</keyword>